<protein>
    <recommendedName>
        <fullName evidence="2">F-box domain-containing protein</fullName>
    </recommendedName>
</protein>
<sequence>MSLATQVRSLRAMEPYVPTPTPISLPIPESLEALAYHFPWREGFAMDETVLERGCPLDLGRHHINPRNNLGVLDALPEELLGDIFVQLDLQSLVDFRRVNQRAMQVVNSIPQFRTIVKHSLSPLRSMINTGAASRVTCQDLFEAMSRWKCRLCDDFAGFIYLFDCSRLCSLCFSRIDEQYHERLMVRYDYRNYGSRLGFPPPSSLWDTMLDEHRISGHLRTLVRAPFVTSPDGPVEWGFHCVGCKDYRRRRMHWRRKYNAETFDAHIQECGRVINGEHEFSNGQQSESEEGSDTDQESEDDSESDDETQSDEESEYDDQQESDNHQESPSP</sequence>
<feature type="compositionally biased region" description="Acidic residues" evidence="1">
    <location>
        <begin position="287"/>
        <end position="321"/>
    </location>
</feature>
<proteinExistence type="predicted"/>
<dbReference type="AlphaFoldDB" id="A0A9P3F7V2"/>
<accession>A0A9P3F7V2</accession>
<dbReference type="Pfam" id="PF00646">
    <property type="entry name" value="F-box"/>
    <property type="match status" value="1"/>
</dbReference>
<evidence type="ECO:0000256" key="1">
    <source>
        <dbReference type="SAM" id="MobiDB-lite"/>
    </source>
</evidence>
<dbReference type="PROSITE" id="PS50181">
    <property type="entry name" value="FBOX"/>
    <property type="match status" value="1"/>
</dbReference>
<evidence type="ECO:0000313" key="3">
    <source>
        <dbReference type="EMBL" id="GIZ37083.1"/>
    </source>
</evidence>
<evidence type="ECO:0000313" key="4">
    <source>
        <dbReference type="Proteomes" id="UP000825890"/>
    </source>
</evidence>
<dbReference type="RefSeq" id="XP_044651570.1">
    <property type="nucleotide sequence ID" value="XM_044795635.1"/>
</dbReference>
<evidence type="ECO:0000259" key="2">
    <source>
        <dbReference type="PROSITE" id="PS50181"/>
    </source>
</evidence>
<name>A0A9P3F7V2_9PEZI</name>
<feature type="region of interest" description="Disordered" evidence="1">
    <location>
        <begin position="281"/>
        <end position="331"/>
    </location>
</feature>
<feature type="compositionally biased region" description="Basic and acidic residues" evidence="1">
    <location>
        <begin position="322"/>
        <end position="331"/>
    </location>
</feature>
<comment type="caution">
    <text evidence="3">The sequence shown here is derived from an EMBL/GenBank/DDBJ whole genome shotgun (WGS) entry which is preliminary data.</text>
</comment>
<organism evidence="3 4">
    <name type="scientific">Cercospora kikuchii</name>
    <dbReference type="NCBI Taxonomy" id="84275"/>
    <lineage>
        <taxon>Eukaryota</taxon>
        <taxon>Fungi</taxon>
        <taxon>Dikarya</taxon>
        <taxon>Ascomycota</taxon>
        <taxon>Pezizomycotina</taxon>
        <taxon>Dothideomycetes</taxon>
        <taxon>Dothideomycetidae</taxon>
        <taxon>Mycosphaerellales</taxon>
        <taxon>Mycosphaerellaceae</taxon>
        <taxon>Cercospora</taxon>
    </lineage>
</organism>
<dbReference type="GeneID" id="68286121"/>
<keyword evidence="4" id="KW-1185">Reference proteome</keyword>
<dbReference type="InterPro" id="IPR001810">
    <property type="entry name" value="F-box_dom"/>
</dbReference>
<feature type="domain" description="F-box" evidence="2">
    <location>
        <begin position="70"/>
        <end position="116"/>
    </location>
</feature>
<gene>
    <name evidence="3" type="ORF">CKM354_000054600</name>
</gene>
<dbReference type="OrthoDB" id="2687876at2759"/>
<dbReference type="EMBL" id="BOLY01000001">
    <property type="protein sequence ID" value="GIZ37083.1"/>
    <property type="molecule type" value="Genomic_DNA"/>
</dbReference>
<reference evidence="3 4" key="1">
    <citation type="submission" date="2021-01" db="EMBL/GenBank/DDBJ databases">
        <title>Cercospora kikuchii MAFF 305040 whole genome shotgun sequence.</title>
        <authorList>
            <person name="Kashiwa T."/>
            <person name="Suzuki T."/>
        </authorList>
    </citation>
    <scope>NUCLEOTIDE SEQUENCE [LARGE SCALE GENOMIC DNA]</scope>
    <source>
        <strain evidence="3 4">MAFF 305040</strain>
    </source>
</reference>
<dbReference type="Proteomes" id="UP000825890">
    <property type="component" value="Unassembled WGS sequence"/>
</dbReference>